<evidence type="ECO:0000256" key="1">
    <source>
        <dbReference type="SAM" id="Phobius"/>
    </source>
</evidence>
<name>A0ABS7X5Q2_9GAMM</name>
<feature type="transmembrane region" description="Helical" evidence="1">
    <location>
        <begin position="54"/>
        <end position="75"/>
    </location>
</feature>
<gene>
    <name evidence="2" type="ORF">I4W93_002580</name>
</gene>
<keyword evidence="1" id="KW-1133">Transmembrane helix</keyword>
<comment type="caution">
    <text evidence="2">The sequence shown here is derived from an EMBL/GenBank/DDBJ whole genome shotgun (WGS) entry which is preliminary data.</text>
</comment>
<keyword evidence="1" id="KW-0472">Membrane</keyword>
<evidence type="ECO:0000313" key="2">
    <source>
        <dbReference type="EMBL" id="MBZ9610475.1"/>
    </source>
</evidence>
<organism evidence="2 3">
    <name type="scientific">Rheinheimera maricola</name>
    <dbReference type="NCBI Taxonomy" id="2793282"/>
    <lineage>
        <taxon>Bacteria</taxon>
        <taxon>Pseudomonadati</taxon>
        <taxon>Pseudomonadota</taxon>
        <taxon>Gammaproteobacteria</taxon>
        <taxon>Chromatiales</taxon>
        <taxon>Chromatiaceae</taxon>
        <taxon>Rheinheimera</taxon>
    </lineage>
</organism>
<sequence>MKNILKTISYPTYFIIYTTFFLILSFLFFLYISDGHLFPLIGLHSDKWSFVSDVSTATLGIAVAVGGAFTAMVIADRALSIESRNTFSKLEQTVDTLVKNELESVLSFKKNTEELISLSTNLVNFIEKSKAFEKCFYQIKSNFEPINTYSETDTLEYKSFLNFMESEEGKIFSEEFSSYILEISEVMKIISNILPSVISSEFNKSFFCKSNIDKSEFINVISVFKIKSEQLKFLFSSGRHSNFNNALSCIFNMVDNFHHKKISLLKFEPFNNGSKFEKQIISSGKTLSFLSSVDLICFSSAILNDFEKEPHILSELEIISELYNHLSDKVDPIEVRDLYLKGVVQLYGNLLSRQELTSLIDKAIEKYHTELTYFCKYSKEILTFFNDKNIKALIKPERGQYLSYWLNDNSAISELFELRMKN</sequence>
<dbReference type="Proteomes" id="UP000663814">
    <property type="component" value="Unassembled WGS sequence"/>
</dbReference>
<protein>
    <recommendedName>
        <fullName evidence="4">Phage abortive infection protein</fullName>
    </recommendedName>
</protein>
<reference evidence="2 3" key="1">
    <citation type="submission" date="2020-12" db="EMBL/GenBank/DDBJ databases">
        <authorList>
            <person name="Ruan W."/>
            <person name="Khan S.A."/>
            <person name="Jeon C.O."/>
        </authorList>
    </citation>
    <scope>NUCLEOTIDE SEQUENCE [LARGE SCALE GENOMIC DNA]</scope>
    <source>
        <strain evidence="2 3">MA-13</strain>
    </source>
</reference>
<keyword evidence="3" id="KW-1185">Reference proteome</keyword>
<dbReference type="RefSeq" id="WP_205309992.1">
    <property type="nucleotide sequence ID" value="NZ_JAERPS020000001.1"/>
</dbReference>
<evidence type="ECO:0008006" key="4">
    <source>
        <dbReference type="Google" id="ProtNLM"/>
    </source>
</evidence>
<proteinExistence type="predicted"/>
<feature type="transmembrane region" description="Helical" evidence="1">
    <location>
        <begin position="12"/>
        <end position="32"/>
    </location>
</feature>
<keyword evidence="1" id="KW-0812">Transmembrane</keyword>
<reference evidence="2 3" key="2">
    <citation type="submission" date="2021-08" db="EMBL/GenBank/DDBJ databases">
        <title>Rheinheimera aquimaris sp. nov., isolated from seawater of the East Sea in Korea.</title>
        <authorList>
            <person name="Kim K.H."/>
            <person name="Wenting R."/>
            <person name="Kim K.R."/>
            <person name="Jeon C.O."/>
        </authorList>
    </citation>
    <scope>NUCLEOTIDE SEQUENCE [LARGE SCALE GENOMIC DNA]</scope>
    <source>
        <strain evidence="2 3">MA-13</strain>
    </source>
</reference>
<accession>A0ABS7X5Q2</accession>
<evidence type="ECO:0000313" key="3">
    <source>
        <dbReference type="Proteomes" id="UP000663814"/>
    </source>
</evidence>
<dbReference type="EMBL" id="JAERPS020000001">
    <property type="protein sequence ID" value="MBZ9610475.1"/>
    <property type="molecule type" value="Genomic_DNA"/>
</dbReference>